<dbReference type="KEGG" id="dzi:111299118"/>
<name>A0A6P5ZAJ3_DURZI</name>
<evidence type="ECO:0000313" key="2">
    <source>
        <dbReference type="RefSeq" id="XP_022749843.1"/>
    </source>
</evidence>
<gene>
    <name evidence="2" type="primary">LOC111299118</name>
</gene>
<dbReference type="GeneID" id="111299118"/>
<dbReference type="OrthoDB" id="10510424at2759"/>
<proteinExistence type="predicted"/>
<dbReference type="Proteomes" id="UP000515121">
    <property type="component" value="Unplaced"/>
</dbReference>
<dbReference type="RefSeq" id="XP_022749843.1">
    <property type="nucleotide sequence ID" value="XM_022894108.1"/>
</dbReference>
<evidence type="ECO:0000313" key="1">
    <source>
        <dbReference type="Proteomes" id="UP000515121"/>
    </source>
</evidence>
<dbReference type="AlphaFoldDB" id="A0A6P5ZAJ3"/>
<sequence length="155" mass="17163">MGDLHINGGFTETPLSVHQGVVSNICHPPDFLVFPLSMDDIFTSFSTWTAYISCRFINFIENLVLQEVYRLSDDSVAITSGQNPRSLSQILYKSFQEGFSSSPTSCTENSNSGICGRRSSELREECLANTDSGILKINHGKLGVPFIFQGCFYCL</sequence>
<accession>A0A6P5ZAJ3</accession>
<keyword evidence="1" id="KW-1185">Reference proteome</keyword>
<protein>
    <submittedName>
        <fullName evidence="2">Uncharacterized protein LOC111299118</fullName>
    </submittedName>
</protein>
<reference evidence="2" key="1">
    <citation type="submission" date="2025-08" db="UniProtKB">
        <authorList>
            <consortium name="RefSeq"/>
        </authorList>
    </citation>
    <scope>IDENTIFICATION</scope>
    <source>
        <tissue evidence="2">Fruit stalk</tissue>
    </source>
</reference>
<organism evidence="1 2">
    <name type="scientific">Durio zibethinus</name>
    <name type="common">Durian</name>
    <dbReference type="NCBI Taxonomy" id="66656"/>
    <lineage>
        <taxon>Eukaryota</taxon>
        <taxon>Viridiplantae</taxon>
        <taxon>Streptophyta</taxon>
        <taxon>Embryophyta</taxon>
        <taxon>Tracheophyta</taxon>
        <taxon>Spermatophyta</taxon>
        <taxon>Magnoliopsida</taxon>
        <taxon>eudicotyledons</taxon>
        <taxon>Gunneridae</taxon>
        <taxon>Pentapetalae</taxon>
        <taxon>rosids</taxon>
        <taxon>malvids</taxon>
        <taxon>Malvales</taxon>
        <taxon>Malvaceae</taxon>
        <taxon>Helicteroideae</taxon>
        <taxon>Durio</taxon>
    </lineage>
</organism>